<dbReference type="OrthoDB" id="345880at2"/>
<evidence type="ECO:0000313" key="7">
    <source>
        <dbReference type="Proteomes" id="UP000199482"/>
    </source>
</evidence>
<dbReference type="Gene3D" id="3.40.630.10">
    <property type="entry name" value="Zn peptidases"/>
    <property type="match status" value="2"/>
</dbReference>
<evidence type="ECO:0000256" key="1">
    <source>
        <dbReference type="SAM" id="MobiDB-lite"/>
    </source>
</evidence>
<feature type="domain" description="PA" evidence="3">
    <location>
        <begin position="154"/>
        <end position="243"/>
    </location>
</feature>
<accession>A0A1H1TAV7</accession>
<dbReference type="SUPFAM" id="SSF52025">
    <property type="entry name" value="PA domain"/>
    <property type="match status" value="1"/>
</dbReference>
<dbReference type="Gene3D" id="3.50.30.30">
    <property type="match status" value="1"/>
</dbReference>
<organism evidence="6 7">
    <name type="scientific">Agromyces flavus</name>
    <dbReference type="NCBI Taxonomy" id="589382"/>
    <lineage>
        <taxon>Bacteria</taxon>
        <taxon>Bacillati</taxon>
        <taxon>Actinomycetota</taxon>
        <taxon>Actinomycetes</taxon>
        <taxon>Micrococcales</taxon>
        <taxon>Microbacteriaceae</taxon>
        <taxon>Agromyces</taxon>
    </lineage>
</organism>
<dbReference type="PANTHER" id="PTHR12147:SF26">
    <property type="entry name" value="PEPTIDASE M28 DOMAIN-CONTAINING PROTEIN"/>
    <property type="match status" value="1"/>
</dbReference>
<evidence type="ECO:0000259" key="3">
    <source>
        <dbReference type="Pfam" id="PF02225"/>
    </source>
</evidence>
<dbReference type="EMBL" id="SODL02000004">
    <property type="protein sequence ID" value="MCP2368460.1"/>
    <property type="molecule type" value="Genomic_DNA"/>
</dbReference>
<dbReference type="GO" id="GO:0006508">
    <property type="term" value="P:proteolysis"/>
    <property type="evidence" value="ECO:0007669"/>
    <property type="project" value="InterPro"/>
</dbReference>
<feature type="compositionally biased region" description="Basic and acidic residues" evidence="1">
    <location>
        <begin position="524"/>
        <end position="536"/>
    </location>
</feature>
<dbReference type="InterPro" id="IPR007484">
    <property type="entry name" value="Peptidase_M28"/>
</dbReference>
<dbReference type="InterPro" id="IPR046450">
    <property type="entry name" value="PA_dom_sf"/>
</dbReference>
<gene>
    <name evidence="5" type="ORF">BCL57_002633</name>
    <name evidence="6" type="ORF">SAMN04489721_1541</name>
</gene>
<dbReference type="GO" id="GO:0008235">
    <property type="term" value="F:metalloexopeptidase activity"/>
    <property type="evidence" value="ECO:0007669"/>
    <property type="project" value="InterPro"/>
</dbReference>
<evidence type="ECO:0000313" key="8">
    <source>
        <dbReference type="Proteomes" id="UP000893823"/>
    </source>
</evidence>
<reference evidence="6" key="1">
    <citation type="submission" date="2016-10" db="EMBL/GenBank/DDBJ databases">
        <authorList>
            <person name="de Groot N.N."/>
        </authorList>
    </citation>
    <scope>NUCLEOTIDE SEQUENCE [LARGE SCALE GENOMIC DNA]</scope>
    <source>
        <strain evidence="6">CPCC 202695</strain>
    </source>
</reference>
<dbReference type="PROSITE" id="PS51318">
    <property type="entry name" value="TAT"/>
    <property type="match status" value="1"/>
</dbReference>
<evidence type="ECO:0000259" key="4">
    <source>
        <dbReference type="Pfam" id="PF04389"/>
    </source>
</evidence>
<feature type="domain" description="Peptidase M28" evidence="4">
    <location>
        <begin position="264"/>
        <end position="482"/>
    </location>
</feature>
<evidence type="ECO:0000256" key="2">
    <source>
        <dbReference type="SAM" id="SignalP"/>
    </source>
</evidence>
<dbReference type="InterPro" id="IPR045175">
    <property type="entry name" value="M28_fam"/>
</dbReference>
<name>A0A1H1TAV7_9MICO</name>
<keyword evidence="8" id="KW-1185">Reference proteome</keyword>
<reference evidence="5" key="3">
    <citation type="submission" date="2022-06" db="EMBL/GenBank/DDBJ databases">
        <title>Genomic Encyclopedia of Type Strains, Phase III (KMG-III): the genomes of soil and plant-associated and newly described type strains.</title>
        <authorList>
            <person name="Whitman W."/>
        </authorList>
    </citation>
    <scope>NUCLEOTIDE SEQUENCE</scope>
    <source>
        <strain evidence="5">CPCC 202695</strain>
    </source>
</reference>
<dbReference type="EMBL" id="LT629755">
    <property type="protein sequence ID" value="SDS57264.1"/>
    <property type="molecule type" value="Genomic_DNA"/>
</dbReference>
<dbReference type="InterPro" id="IPR003137">
    <property type="entry name" value="PA_domain"/>
</dbReference>
<reference evidence="7" key="2">
    <citation type="submission" date="2016-10" db="EMBL/GenBank/DDBJ databases">
        <authorList>
            <person name="Varghese N."/>
            <person name="Submissions S."/>
        </authorList>
    </citation>
    <scope>NUCLEOTIDE SEQUENCE [LARGE SCALE GENOMIC DNA]</scope>
    <source>
        <strain evidence="7">CPCC 202695</strain>
    </source>
</reference>
<protein>
    <submittedName>
        <fullName evidence="6">PA domain-containing protein</fullName>
    </submittedName>
    <submittedName>
        <fullName evidence="5">Zn-dependent M28 family amino/carboxypeptidase</fullName>
    </submittedName>
</protein>
<dbReference type="SUPFAM" id="SSF53187">
    <property type="entry name" value="Zn-dependent exopeptidases"/>
    <property type="match status" value="1"/>
</dbReference>
<proteinExistence type="predicted"/>
<feature type="signal peptide" evidence="2">
    <location>
        <begin position="1"/>
        <end position="34"/>
    </location>
</feature>
<sequence length="536" mass="55445">MYRTARLSRRAAVLATATSAVAALALVPAGAALAAPPVSKCESRSNPTIEMLLSCVSAEGATDHLEALQTIADANGGNRAAGTPGYEASVTYVVDTLKAAGWSVSIDEFPYTYVGPSTLQQLTPVNATYPTGPFTGTGYGTVTAAVTPVDVQLTTPNSNTSGCQPEDFANFPTGSIALVQRGSCNFSIKALNAEAAGAAGVIIFNAGDTTATDRNNLIVGTLGGNDIVDIPVVGASFQQGVALAQTGSTAKIMVPAPESRPQKNIIAEKTGVNDNNVVMAGAHLDSVQAGPGINDNGSGSASLLELAQNLGKFEPQNTIRLAWWGAEESGLIGSTQYVNELSQAEKDRIALYLNFDMVASPNYIFMVYDGDESSWDAPAGVPIPEGSVQIEDFFESYYTWAGEPYEDAQFSGRSDYQAFILNGIPSGGLFTGAEVPKTVEQASIWGGTAGASYDPCYHQACDGIGNVNEDAFDVNVDAIAAAVLAFSYTTEAVNGVVGEEVPGGFTLPAPAGEQGTVGENAGGLDHDHDHEPTDVG</sequence>
<keyword evidence="2" id="KW-0732">Signal</keyword>
<dbReference type="RefSeq" id="WP_092670676.1">
    <property type="nucleotide sequence ID" value="NZ_BMDN01000004.1"/>
</dbReference>
<feature type="region of interest" description="Disordered" evidence="1">
    <location>
        <begin position="507"/>
        <end position="536"/>
    </location>
</feature>
<evidence type="ECO:0000313" key="5">
    <source>
        <dbReference type="EMBL" id="MCP2368460.1"/>
    </source>
</evidence>
<dbReference type="AlphaFoldDB" id="A0A1H1TAV7"/>
<dbReference type="STRING" id="589382.SAMN04489721_1541"/>
<evidence type="ECO:0000313" key="6">
    <source>
        <dbReference type="EMBL" id="SDS57264.1"/>
    </source>
</evidence>
<dbReference type="Pfam" id="PF04389">
    <property type="entry name" value="Peptidase_M28"/>
    <property type="match status" value="1"/>
</dbReference>
<dbReference type="Pfam" id="PF02225">
    <property type="entry name" value="PA"/>
    <property type="match status" value="1"/>
</dbReference>
<dbReference type="Proteomes" id="UP000199482">
    <property type="component" value="Chromosome I"/>
</dbReference>
<dbReference type="Proteomes" id="UP000893823">
    <property type="component" value="Unassembled WGS sequence"/>
</dbReference>
<feature type="chain" id="PRO_5009260983" evidence="2">
    <location>
        <begin position="35"/>
        <end position="536"/>
    </location>
</feature>
<dbReference type="InterPro" id="IPR006311">
    <property type="entry name" value="TAT_signal"/>
</dbReference>
<dbReference type="PANTHER" id="PTHR12147">
    <property type="entry name" value="METALLOPEPTIDASE M28 FAMILY MEMBER"/>
    <property type="match status" value="1"/>
</dbReference>